<comment type="subcellular location">
    <subcellularLocation>
        <location evidence="9">Cell membrane</location>
        <topology evidence="9">Multi-pass membrane protein</topology>
    </subcellularLocation>
</comment>
<dbReference type="Proteomes" id="UP000183995">
    <property type="component" value="Unassembled WGS sequence"/>
</dbReference>
<dbReference type="NCBIfam" id="TIGR00077">
    <property type="entry name" value="lspA"/>
    <property type="match status" value="1"/>
</dbReference>
<dbReference type="PANTHER" id="PTHR33695">
    <property type="entry name" value="LIPOPROTEIN SIGNAL PEPTIDASE"/>
    <property type="match status" value="1"/>
</dbReference>
<feature type="active site" evidence="9">
    <location>
        <position position="112"/>
    </location>
</feature>
<comment type="catalytic activity">
    <reaction evidence="9 10">
        <text>Release of signal peptides from bacterial membrane prolipoproteins. Hydrolyzes -Xaa-Yaa-Zaa-|-(S,diacylglyceryl)Cys-, in which Xaa is hydrophobic (preferably Leu), and Yaa (Ala or Ser) and Zaa (Gly or Ala) have small, neutral side chains.</text>
        <dbReference type="EC" id="3.4.23.36"/>
    </reaction>
</comment>
<feature type="transmembrane region" description="Helical" evidence="9">
    <location>
        <begin position="88"/>
        <end position="110"/>
    </location>
</feature>
<comment type="similarity">
    <text evidence="1 9 11">Belongs to the peptidase A8 family.</text>
</comment>
<feature type="active site" evidence="9">
    <location>
        <position position="128"/>
    </location>
</feature>
<comment type="caution">
    <text evidence="9">Lacks conserved residue(s) required for the propagation of feature annotation.</text>
</comment>
<comment type="pathway">
    <text evidence="9">Protein modification; lipoprotein biosynthesis (signal peptide cleavage).</text>
</comment>
<evidence type="ECO:0000256" key="7">
    <source>
        <dbReference type="ARBA" id="ARBA00022989"/>
    </source>
</evidence>
<dbReference type="UniPathway" id="UPA00665"/>
<evidence type="ECO:0000313" key="14">
    <source>
        <dbReference type="Proteomes" id="UP000183995"/>
    </source>
</evidence>
<evidence type="ECO:0000256" key="6">
    <source>
        <dbReference type="ARBA" id="ARBA00022801"/>
    </source>
</evidence>
<dbReference type="InterPro" id="IPR001872">
    <property type="entry name" value="Peptidase_A8"/>
</dbReference>
<dbReference type="AlphaFoldDB" id="A0A1M5Z859"/>
<dbReference type="GO" id="GO:0005886">
    <property type="term" value="C:plasma membrane"/>
    <property type="evidence" value="ECO:0007669"/>
    <property type="project" value="UniProtKB-SubCell"/>
</dbReference>
<organism evidence="13 14">
    <name type="scientific">Sporobacter termitidis DSM 10068</name>
    <dbReference type="NCBI Taxonomy" id="1123282"/>
    <lineage>
        <taxon>Bacteria</taxon>
        <taxon>Bacillati</taxon>
        <taxon>Bacillota</taxon>
        <taxon>Clostridia</taxon>
        <taxon>Eubacteriales</taxon>
        <taxon>Oscillospiraceae</taxon>
        <taxon>Sporobacter</taxon>
    </lineage>
</organism>
<keyword evidence="2 9" id="KW-1003">Cell membrane</keyword>
<keyword evidence="6 9" id="KW-0378">Hydrolase</keyword>
<keyword evidence="7 9" id="KW-1133">Transmembrane helix</keyword>
<dbReference type="Pfam" id="PF01252">
    <property type="entry name" value="Peptidase_A8"/>
    <property type="match status" value="1"/>
</dbReference>
<evidence type="ECO:0000256" key="9">
    <source>
        <dbReference type="HAMAP-Rule" id="MF_00161"/>
    </source>
</evidence>
<accession>A0A1M5Z859</accession>
<reference evidence="13 14" key="1">
    <citation type="submission" date="2016-11" db="EMBL/GenBank/DDBJ databases">
        <authorList>
            <person name="Jaros S."/>
            <person name="Januszkiewicz K."/>
            <person name="Wedrychowicz H."/>
        </authorList>
    </citation>
    <scope>NUCLEOTIDE SEQUENCE [LARGE SCALE GENOMIC DNA]</scope>
    <source>
        <strain evidence="13 14">DSM 10068</strain>
    </source>
</reference>
<keyword evidence="5 9" id="KW-0064">Aspartyl protease</keyword>
<keyword evidence="4 9" id="KW-0812">Transmembrane</keyword>
<evidence type="ECO:0000256" key="8">
    <source>
        <dbReference type="ARBA" id="ARBA00023136"/>
    </source>
</evidence>
<proteinExistence type="inferred from homology"/>
<dbReference type="PROSITE" id="PS00855">
    <property type="entry name" value="SPASE_II"/>
    <property type="match status" value="1"/>
</dbReference>
<keyword evidence="8 9" id="KW-0472">Membrane</keyword>
<dbReference type="EMBL" id="FQXV01000014">
    <property type="protein sequence ID" value="SHI20083.1"/>
    <property type="molecule type" value="Genomic_DNA"/>
</dbReference>
<dbReference type="HAMAP" id="MF_00161">
    <property type="entry name" value="LspA"/>
    <property type="match status" value="1"/>
</dbReference>
<dbReference type="GO" id="GO:0006508">
    <property type="term" value="P:proteolysis"/>
    <property type="evidence" value="ECO:0007669"/>
    <property type="project" value="UniProtKB-KW"/>
</dbReference>
<comment type="function">
    <text evidence="9 10">This protein specifically catalyzes the removal of signal peptides from prolipoproteins.</text>
</comment>
<evidence type="ECO:0000256" key="5">
    <source>
        <dbReference type="ARBA" id="ARBA00022750"/>
    </source>
</evidence>
<gene>
    <name evidence="9" type="primary">lspA</name>
    <name evidence="13" type="ORF">SAMN02745823_03334</name>
</gene>
<sequence>MIYFIIAALIVLLDQVSKYFLTIKLSGGGVAALLPGLVHMIYVQNTGAAFSFLQNVPWLLIAVSSVVILLIAAGLIRYRNRIDWVGKLGLGFILGGALSNLFDRAIFGYVADFFEFEFVRFAVFNVADIFITVGGVVFCLWYLFKGSKGGGLREEFMLGKGRDKKAGPRDAAERDGAQDSVTPEGSGGADHT</sequence>
<evidence type="ECO:0000256" key="2">
    <source>
        <dbReference type="ARBA" id="ARBA00022475"/>
    </source>
</evidence>
<name>A0A1M5Z859_9FIRM</name>
<evidence type="ECO:0000256" key="11">
    <source>
        <dbReference type="RuleBase" id="RU004181"/>
    </source>
</evidence>
<evidence type="ECO:0000256" key="10">
    <source>
        <dbReference type="RuleBase" id="RU000594"/>
    </source>
</evidence>
<feature type="transmembrane region" description="Helical" evidence="9">
    <location>
        <begin position="122"/>
        <end position="144"/>
    </location>
</feature>
<dbReference type="EC" id="3.4.23.36" evidence="9"/>
<feature type="region of interest" description="Disordered" evidence="12">
    <location>
        <begin position="161"/>
        <end position="192"/>
    </location>
</feature>
<evidence type="ECO:0000313" key="13">
    <source>
        <dbReference type="EMBL" id="SHI20083.1"/>
    </source>
</evidence>
<feature type="compositionally biased region" description="Basic and acidic residues" evidence="12">
    <location>
        <begin position="161"/>
        <end position="177"/>
    </location>
</feature>
<dbReference type="PANTHER" id="PTHR33695:SF1">
    <property type="entry name" value="LIPOPROTEIN SIGNAL PEPTIDASE"/>
    <property type="match status" value="1"/>
</dbReference>
<dbReference type="STRING" id="1123282.SAMN02745823_03334"/>
<evidence type="ECO:0000256" key="3">
    <source>
        <dbReference type="ARBA" id="ARBA00022670"/>
    </source>
</evidence>
<evidence type="ECO:0000256" key="1">
    <source>
        <dbReference type="ARBA" id="ARBA00006139"/>
    </source>
</evidence>
<dbReference type="PRINTS" id="PR00781">
    <property type="entry name" value="LIPOSIGPTASE"/>
</dbReference>
<dbReference type="OrthoDB" id="9810259at2"/>
<keyword evidence="3 9" id="KW-0645">Protease</keyword>
<evidence type="ECO:0000256" key="12">
    <source>
        <dbReference type="SAM" id="MobiDB-lite"/>
    </source>
</evidence>
<keyword evidence="14" id="KW-1185">Reference proteome</keyword>
<protein>
    <recommendedName>
        <fullName evidence="9">Lipoprotein signal peptidase</fullName>
        <ecNumber evidence="9">3.4.23.36</ecNumber>
    </recommendedName>
    <alternativeName>
        <fullName evidence="9">Prolipoprotein signal peptidase</fullName>
    </alternativeName>
    <alternativeName>
        <fullName evidence="9">Signal peptidase II</fullName>
        <shortName evidence="9">SPase II</shortName>
    </alternativeName>
</protein>
<feature type="transmembrane region" description="Helical" evidence="9">
    <location>
        <begin position="55"/>
        <end position="76"/>
    </location>
</feature>
<dbReference type="RefSeq" id="WP_073081509.1">
    <property type="nucleotide sequence ID" value="NZ_FQXV01000014.1"/>
</dbReference>
<evidence type="ECO:0000256" key="4">
    <source>
        <dbReference type="ARBA" id="ARBA00022692"/>
    </source>
</evidence>
<dbReference type="GO" id="GO:0004190">
    <property type="term" value="F:aspartic-type endopeptidase activity"/>
    <property type="evidence" value="ECO:0007669"/>
    <property type="project" value="UniProtKB-UniRule"/>
</dbReference>